<dbReference type="InterPro" id="IPR051084">
    <property type="entry name" value="H+-coupled_symporters"/>
</dbReference>
<keyword evidence="8 12" id="KW-0472">Membrane</keyword>
<dbReference type="GO" id="GO:0015293">
    <property type="term" value="F:symporter activity"/>
    <property type="evidence" value="ECO:0007669"/>
    <property type="project" value="UniProtKB-KW"/>
</dbReference>
<evidence type="ECO:0000259" key="13">
    <source>
        <dbReference type="PROSITE" id="PS50850"/>
    </source>
</evidence>
<dbReference type="GO" id="GO:0005886">
    <property type="term" value="C:plasma membrane"/>
    <property type="evidence" value="ECO:0007669"/>
    <property type="project" value="UniProtKB-SubCell"/>
</dbReference>
<dbReference type="EMBL" id="LJGU01000127">
    <property type="protein sequence ID" value="OEV02847.1"/>
    <property type="molecule type" value="Genomic_DNA"/>
</dbReference>
<dbReference type="FunFam" id="1.20.1250.20:FF:000001">
    <property type="entry name" value="Dicarboxylate MFS transporter"/>
    <property type="match status" value="1"/>
</dbReference>
<dbReference type="PANTHER" id="PTHR43528">
    <property type="entry name" value="ALPHA-KETOGLUTARATE PERMEASE"/>
    <property type="match status" value="1"/>
</dbReference>
<gene>
    <name evidence="14" type="ORF">AN216_15695</name>
</gene>
<feature type="transmembrane region" description="Helical" evidence="12">
    <location>
        <begin position="336"/>
        <end position="353"/>
    </location>
</feature>
<dbReference type="PROSITE" id="PS00217">
    <property type="entry name" value="SUGAR_TRANSPORT_2"/>
    <property type="match status" value="1"/>
</dbReference>
<evidence type="ECO:0000256" key="11">
    <source>
        <dbReference type="SAM" id="MobiDB-lite"/>
    </source>
</evidence>
<evidence type="ECO:0000256" key="3">
    <source>
        <dbReference type="ARBA" id="ARBA00022448"/>
    </source>
</evidence>
<dbReference type="InterPro" id="IPR036259">
    <property type="entry name" value="MFS_trans_sf"/>
</dbReference>
<evidence type="ECO:0000313" key="14">
    <source>
        <dbReference type="EMBL" id="OEV02847.1"/>
    </source>
</evidence>
<dbReference type="Gene3D" id="1.20.1250.20">
    <property type="entry name" value="MFS general substrate transporter like domains"/>
    <property type="match status" value="1"/>
</dbReference>
<accession>A0A1E7KFY8</accession>
<organism evidence="14 15">
    <name type="scientific">Streptomyces oceani</name>
    <dbReference type="NCBI Taxonomy" id="1075402"/>
    <lineage>
        <taxon>Bacteria</taxon>
        <taxon>Bacillati</taxon>
        <taxon>Actinomycetota</taxon>
        <taxon>Actinomycetes</taxon>
        <taxon>Kitasatosporales</taxon>
        <taxon>Streptomycetaceae</taxon>
        <taxon>Streptomyces</taxon>
    </lineage>
</organism>
<keyword evidence="6" id="KW-0769">Symport</keyword>
<dbReference type="OrthoDB" id="9066401at2"/>
<dbReference type="PANTHER" id="PTHR43528:SF1">
    <property type="entry name" value="ALPHA-KETOGLUTARATE PERMEASE"/>
    <property type="match status" value="1"/>
</dbReference>
<evidence type="ECO:0000256" key="7">
    <source>
        <dbReference type="ARBA" id="ARBA00022989"/>
    </source>
</evidence>
<feature type="compositionally biased region" description="Basic and acidic residues" evidence="11">
    <location>
        <begin position="247"/>
        <end position="267"/>
    </location>
</feature>
<feature type="region of interest" description="Disordered" evidence="11">
    <location>
        <begin position="247"/>
        <end position="280"/>
    </location>
</feature>
<feature type="transmembrane region" description="Helical" evidence="12">
    <location>
        <begin position="141"/>
        <end position="161"/>
    </location>
</feature>
<keyword evidence="5 12" id="KW-0812">Transmembrane</keyword>
<reference evidence="14 15" key="1">
    <citation type="journal article" date="2016" name="Front. Microbiol.">
        <title>Comparative Genomics Analysis of Streptomyces Species Reveals Their Adaptation to the Marine Environment and Their Diversity at the Genomic Level.</title>
        <authorList>
            <person name="Tian X."/>
            <person name="Zhang Z."/>
            <person name="Yang T."/>
            <person name="Chen M."/>
            <person name="Li J."/>
            <person name="Chen F."/>
            <person name="Yang J."/>
            <person name="Li W."/>
            <person name="Zhang B."/>
            <person name="Zhang Z."/>
            <person name="Wu J."/>
            <person name="Zhang C."/>
            <person name="Long L."/>
            <person name="Xiao J."/>
        </authorList>
    </citation>
    <scope>NUCLEOTIDE SEQUENCE [LARGE SCALE GENOMIC DNA]</scope>
    <source>
        <strain evidence="14 15">SCSIO 02100</strain>
    </source>
</reference>
<evidence type="ECO:0000313" key="15">
    <source>
        <dbReference type="Proteomes" id="UP000176101"/>
    </source>
</evidence>
<dbReference type="InterPro" id="IPR020846">
    <property type="entry name" value="MFS_dom"/>
</dbReference>
<feature type="region of interest" description="Disordered" evidence="11">
    <location>
        <begin position="483"/>
        <end position="511"/>
    </location>
</feature>
<evidence type="ECO:0000256" key="9">
    <source>
        <dbReference type="ARBA" id="ARBA00037295"/>
    </source>
</evidence>
<evidence type="ECO:0000256" key="6">
    <source>
        <dbReference type="ARBA" id="ARBA00022847"/>
    </source>
</evidence>
<comment type="function">
    <text evidence="9">May be a proton symporter involved in the uptake of osmolytes such as proline and glycine betaine.</text>
</comment>
<comment type="caution">
    <text evidence="14">The sequence shown here is derived from an EMBL/GenBank/DDBJ whole genome shotgun (WGS) entry which is preliminary data.</text>
</comment>
<evidence type="ECO:0000256" key="1">
    <source>
        <dbReference type="ARBA" id="ARBA00004651"/>
    </source>
</evidence>
<dbReference type="Pfam" id="PF00083">
    <property type="entry name" value="Sugar_tr"/>
    <property type="match status" value="1"/>
</dbReference>
<name>A0A1E7KFY8_9ACTN</name>
<feature type="transmembrane region" description="Helical" evidence="12">
    <location>
        <begin position="365"/>
        <end position="386"/>
    </location>
</feature>
<evidence type="ECO:0000256" key="4">
    <source>
        <dbReference type="ARBA" id="ARBA00022475"/>
    </source>
</evidence>
<feature type="domain" description="Major facilitator superfamily (MFS) profile" evidence="13">
    <location>
        <begin position="45"/>
        <end position="482"/>
    </location>
</feature>
<feature type="transmembrane region" description="Helical" evidence="12">
    <location>
        <begin position="60"/>
        <end position="78"/>
    </location>
</feature>
<feature type="transmembrane region" description="Helical" evidence="12">
    <location>
        <begin position="84"/>
        <end position="105"/>
    </location>
</feature>
<keyword evidence="4" id="KW-1003">Cell membrane</keyword>
<sequence length="511" mass="55132">MQSEAPDPAAFNRHRNLFRAVQRRLQPKVRRSDITVTDERTVKRAVTAAAIGNAMEWFDFGIYAYLAVTIGKVFYSGASDGVQTLASFGTFAVSFLVRPLGGLFFGPLGDRVGRKKVLALTMMLMAAGTFAIGLIPSYAAIGVWAPILLIVCRLVQGFSTGGEYGGAATFIAEYSPDKRRGFYGSFLELGTLSGYTMAAGIVLILSTLLGDAGMESWGWRVPFLVGGPIGVIGLYLRVKLDETPAFKKQEAERTQPRRPEARGDRESTSQTAEGEGPHLSEEVPQKELKEIFGTHWRTMLQCIGLVAAYNVGHYMLLTYMPTYVKENLGREESLELVSAIITMLAMMTVIIQIGRRSDRVGRKPILMTGMIGFLVVTMPAFLLFQLGGNLTILLGMLLIGACLVCLLGTMSATLPALFSTEVRYGSLAIGYNLSASLFGGTTPLVMEALVDATGSSLAPAFYTSGFAVIGIISVASLRETARKPLDGSPPSVATQAEAEELAREQAPTPRF</sequence>
<feature type="transmembrane region" description="Helical" evidence="12">
    <location>
        <begin position="117"/>
        <end position="135"/>
    </location>
</feature>
<comment type="similarity">
    <text evidence="2">Belongs to the major facilitator superfamily. Metabolite:H+ Symporter (MHS) family (TC 2.A.1.6) family.</text>
</comment>
<dbReference type="PROSITE" id="PS50850">
    <property type="entry name" value="MFS"/>
    <property type="match status" value="1"/>
</dbReference>
<dbReference type="RefSeq" id="WP_070197246.1">
    <property type="nucleotide sequence ID" value="NZ_LJGU01000127.1"/>
</dbReference>
<feature type="transmembrane region" description="Helical" evidence="12">
    <location>
        <begin position="456"/>
        <end position="477"/>
    </location>
</feature>
<dbReference type="PATRIC" id="fig|1075402.3.peg.2066"/>
<feature type="transmembrane region" description="Helical" evidence="12">
    <location>
        <begin position="217"/>
        <end position="238"/>
    </location>
</feature>
<keyword evidence="7 12" id="KW-1133">Transmembrane helix</keyword>
<dbReference type="Proteomes" id="UP000176101">
    <property type="component" value="Unassembled WGS sequence"/>
</dbReference>
<proteinExistence type="inferred from homology"/>
<dbReference type="CDD" id="cd17366">
    <property type="entry name" value="MFS_ProP"/>
    <property type="match status" value="1"/>
</dbReference>
<keyword evidence="3" id="KW-0813">Transport</keyword>
<feature type="transmembrane region" description="Helical" evidence="12">
    <location>
        <begin position="429"/>
        <end position="450"/>
    </location>
</feature>
<evidence type="ECO:0000256" key="12">
    <source>
        <dbReference type="SAM" id="Phobius"/>
    </source>
</evidence>
<dbReference type="InterPro" id="IPR005829">
    <property type="entry name" value="Sugar_transporter_CS"/>
</dbReference>
<protein>
    <recommendedName>
        <fullName evidence="10">Putative proline/betaine transporter</fullName>
    </recommendedName>
</protein>
<feature type="transmembrane region" description="Helical" evidence="12">
    <location>
        <begin position="298"/>
        <end position="316"/>
    </location>
</feature>
<dbReference type="InterPro" id="IPR005828">
    <property type="entry name" value="MFS_sugar_transport-like"/>
</dbReference>
<dbReference type="SUPFAM" id="SSF103473">
    <property type="entry name" value="MFS general substrate transporter"/>
    <property type="match status" value="1"/>
</dbReference>
<comment type="subcellular location">
    <subcellularLocation>
        <location evidence="1">Cell membrane</location>
        <topology evidence="1">Multi-pass membrane protein</topology>
    </subcellularLocation>
</comment>
<evidence type="ECO:0000256" key="5">
    <source>
        <dbReference type="ARBA" id="ARBA00022692"/>
    </source>
</evidence>
<feature type="transmembrane region" description="Helical" evidence="12">
    <location>
        <begin position="182"/>
        <end position="205"/>
    </location>
</feature>
<feature type="transmembrane region" description="Helical" evidence="12">
    <location>
        <begin position="392"/>
        <end position="417"/>
    </location>
</feature>
<dbReference type="AlphaFoldDB" id="A0A1E7KFY8"/>
<evidence type="ECO:0000256" key="8">
    <source>
        <dbReference type="ARBA" id="ARBA00023136"/>
    </source>
</evidence>
<evidence type="ECO:0000256" key="10">
    <source>
        <dbReference type="ARBA" id="ARBA00039918"/>
    </source>
</evidence>
<keyword evidence="15" id="KW-1185">Reference proteome</keyword>
<evidence type="ECO:0000256" key="2">
    <source>
        <dbReference type="ARBA" id="ARBA00008240"/>
    </source>
</evidence>